<evidence type="ECO:0000313" key="1">
    <source>
        <dbReference type="EMBL" id="MDM8271835.1"/>
    </source>
</evidence>
<proteinExistence type="predicted"/>
<sequence>MYSRTEGTWVICPQRCTSPIQLVRVIEGWMNVDDEDLVDGCVPMDGSIQAFAEVGNQWYEKYGGLFTDYSSVEEFVIDVFRFDPIRGCWHVFAGETDQQLWPIQMDDYSELESMGSYWQEALARILSSIDGKARGRALLRVPLSLRSEFSSWCRSLVDSKEFDGGMVHETQTFRRLVEECANELEACYNAWDD</sequence>
<reference evidence="1 2" key="1">
    <citation type="submission" date="2023-06" db="EMBL/GenBank/DDBJ databases">
        <title>Identification and characterization of horizontal gene transfer across gut microbiota members of farm animals based on homology search.</title>
        <authorList>
            <person name="Schwarzerova J."/>
            <person name="Nykrynova M."/>
            <person name="Jureckova K."/>
            <person name="Cejkova D."/>
            <person name="Rychlik I."/>
        </authorList>
    </citation>
    <scope>NUCLEOTIDE SEQUENCE [LARGE SCALE GENOMIC DNA]</scope>
    <source>
        <strain evidence="1 2">153_Feed</strain>
    </source>
</reference>
<organism evidence="1 2">
    <name type="scientific">Thermophilibacter provencensis</name>
    <dbReference type="NCBI Taxonomy" id="1852386"/>
    <lineage>
        <taxon>Bacteria</taxon>
        <taxon>Bacillati</taxon>
        <taxon>Actinomycetota</taxon>
        <taxon>Coriobacteriia</taxon>
        <taxon>Coriobacteriales</taxon>
        <taxon>Atopobiaceae</taxon>
        <taxon>Thermophilibacter</taxon>
    </lineage>
</organism>
<dbReference type="EMBL" id="JAUDEA010000019">
    <property type="protein sequence ID" value="MDM8271835.1"/>
    <property type="molecule type" value="Genomic_DNA"/>
</dbReference>
<reference evidence="2" key="2">
    <citation type="submission" date="2023-06" db="EMBL/GenBank/DDBJ databases">
        <title>Identification and characterization of horizontal gene transfer across gut microbiota members of farm animals based on homology search.</title>
        <authorList>
            <person name="Zeman M."/>
            <person name="Kubasova T."/>
            <person name="Jahodarova E."/>
            <person name="Nykrynova M."/>
            <person name="Rychlik I."/>
        </authorList>
    </citation>
    <scope>NUCLEOTIDE SEQUENCE [LARGE SCALE GENOMIC DNA]</scope>
    <source>
        <strain evidence="2">153_Feed</strain>
    </source>
</reference>
<reference evidence="1 2" key="3">
    <citation type="submission" date="2023-06" db="EMBL/GenBank/DDBJ databases">
        <authorList>
            <person name="Zeman M."/>
            <person name="Kubasova T."/>
            <person name="Jahodarova E."/>
            <person name="Nykrynova M."/>
            <person name="Rychlik I."/>
        </authorList>
    </citation>
    <scope>NUCLEOTIDE SEQUENCE [LARGE SCALE GENOMIC DNA]</scope>
    <source>
        <strain evidence="1 2">153_Feed</strain>
    </source>
</reference>
<keyword evidence="2" id="KW-1185">Reference proteome</keyword>
<dbReference type="Proteomes" id="UP001529256">
    <property type="component" value="Unassembled WGS sequence"/>
</dbReference>
<evidence type="ECO:0000313" key="2">
    <source>
        <dbReference type="Proteomes" id="UP001529256"/>
    </source>
</evidence>
<comment type="caution">
    <text evidence="1">The sequence shown here is derived from an EMBL/GenBank/DDBJ whole genome shotgun (WGS) entry which is preliminary data.</text>
</comment>
<evidence type="ECO:0008006" key="3">
    <source>
        <dbReference type="Google" id="ProtNLM"/>
    </source>
</evidence>
<name>A0ABT7V5F0_9ACTN</name>
<dbReference type="RefSeq" id="WP_289511912.1">
    <property type="nucleotide sequence ID" value="NZ_JAUDEA010000019.1"/>
</dbReference>
<accession>A0ABT7V5F0</accession>
<protein>
    <recommendedName>
        <fullName evidence="3">DUF4375 domain-containing protein</fullName>
    </recommendedName>
</protein>
<gene>
    <name evidence="1" type="ORF">QUW25_09175</name>
</gene>